<reference evidence="9 10" key="1">
    <citation type="submission" date="2021-03" db="EMBL/GenBank/DDBJ databases">
        <title>Genomic Encyclopedia of Type Strains, Phase IV (KMG-IV): sequencing the most valuable type-strain genomes for metagenomic binning, comparative biology and taxonomic classification.</title>
        <authorList>
            <person name="Goeker M."/>
        </authorList>
    </citation>
    <scope>NUCLEOTIDE SEQUENCE [LARGE SCALE GENOMIC DNA]</scope>
    <source>
        <strain evidence="9 10">DSM 23491</strain>
    </source>
</reference>
<dbReference type="Gene3D" id="1.10.3470.10">
    <property type="entry name" value="ABC transporter involved in vitamin B12 uptake, BtuC"/>
    <property type="match status" value="1"/>
</dbReference>
<dbReference type="SUPFAM" id="SSF81345">
    <property type="entry name" value="ABC transporter involved in vitamin B12 uptake, BtuC"/>
    <property type="match status" value="1"/>
</dbReference>
<keyword evidence="5 8" id="KW-0812">Transmembrane</keyword>
<evidence type="ECO:0000256" key="1">
    <source>
        <dbReference type="ARBA" id="ARBA00004651"/>
    </source>
</evidence>
<feature type="transmembrane region" description="Helical" evidence="8">
    <location>
        <begin position="30"/>
        <end position="50"/>
    </location>
</feature>
<proteinExistence type="inferred from homology"/>
<dbReference type="PANTHER" id="PTHR30472:SF24">
    <property type="entry name" value="FERRIC ENTEROBACTIN TRANSPORT SYSTEM PERMEASE PROTEIN FEPG"/>
    <property type="match status" value="1"/>
</dbReference>
<keyword evidence="10" id="KW-1185">Reference proteome</keyword>
<keyword evidence="3" id="KW-0813">Transport</keyword>
<keyword evidence="4" id="KW-1003">Cell membrane</keyword>
<dbReference type="Pfam" id="PF01032">
    <property type="entry name" value="FecCD"/>
    <property type="match status" value="1"/>
</dbReference>
<evidence type="ECO:0000256" key="6">
    <source>
        <dbReference type="ARBA" id="ARBA00022989"/>
    </source>
</evidence>
<organism evidence="9 10">
    <name type="scientific">Paenibacillus sediminis</name>
    <dbReference type="NCBI Taxonomy" id="664909"/>
    <lineage>
        <taxon>Bacteria</taxon>
        <taxon>Bacillati</taxon>
        <taxon>Bacillota</taxon>
        <taxon>Bacilli</taxon>
        <taxon>Bacillales</taxon>
        <taxon>Paenibacillaceae</taxon>
        <taxon>Paenibacillus</taxon>
    </lineage>
</organism>
<comment type="caution">
    <text evidence="9">The sequence shown here is derived from an EMBL/GenBank/DDBJ whole genome shotgun (WGS) entry which is preliminary data.</text>
</comment>
<dbReference type="Proteomes" id="UP001519273">
    <property type="component" value="Unassembled WGS sequence"/>
</dbReference>
<dbReference type="InterPro" id="IPR000522">
    <property type="entry name" value="ABC_transptr_permease_BtuC"/>
</dbReference>
<comment type="subcellular location">
    <subcellularLocation>
        <location evidence="1">Cell membrane</location>
        <topology evidence="1">Multi-pass membrane protein</topology>
    </subcellularLocation>
</comment>
<feature type="transmembrane region" description="Helical" evidence="8">
    <location>
        <begin position="258"/>
        <end position="285"/>
    </location>
</feature>
<evidence type="ECO:0000256" key="4">
    <source>
        <dbReference type="ARBA" id="ARBA00022475"/>
    </source>
</evidence>
<gene>
    <name evidence="9" type="ORF">J2Z20_000487</name>
</gene>
<evidence type="ECO:0000256" key="8">
    <source>
        <dbReference type="SAM" id="Phobius"/>
    </source>
</evidence>
<dbReference type="PANTHER" id="PTHR30472">
    <property type="entry name" value="FERRIC ENTEROBACTIN TRANSPORT SYSTEM PERMEASE PROTEIN"/>
    <property type="match status" value="1"/>
</dbReference>
<comment type="similarity">
    <text evidence="2">Belongs to the binding-protein-dependent transport system permease family. FecCD subfamily.</text>
</comment>
<evidence type="ECO:0000256" key="5">
    <source>
        <dbReference type="ARBA" id="ARBA00022692"/>
    </source>
</evidence>
<name>A0ABS4GZC4_9BACL</name>
<feature type="transmembrane region" description="Helical" evidence="8">
    <location>
        <begin position="114"/>
        <end position="132"/>
    </location>
</feature>
<evidence type="ECO:0000256" key="2">
    <source>
        <dbReference type="ARBA" id="ARBA00007935"/>
    </source>
</evidence>
<dbReference type="InterPro" id="IPR037294">
    <property type="entry name" value="ABC_BtuC-like"/>
</dbReference>
<dbReference type="EMBL" id="JAGGKP010000001">
    <property type="protein sequence ID" value="MBP1935626.1"/>
    <property type="molecule type" value="Genomic_DNA"/>
</dbReference>
<dbReference type="CDD" id="cd06550">
    <property type="entry name" value="TM_ABC_iron-siderophores_like"/>
    <property type="match status" value="1"/>
</dbReference>
<dbReference type="RefSeq" id="WP_209845030.1">
    <property type="nucleotide sequence ID" value="NZ_CBCRVE010000001.1"/>
</dbReference>
<evidence type="ECO:0000256" key="7">
    <source>
        <dbReference type="ARBA" id="ARBA00023136"/>
    </source>
</evidence>
<accession>A0ABS4GZC4</accession>
<evidence type="ECO:0000313" key="9">
    <source>
        <dbReference type="EMBL" id="MBP1935626.1"/>
    </source>
</evidence>
<feature type="transmembrane region" description="Helical" evidence="8">
    <location>
        <begin position="167"/>
        <end position="191"/>
    </location>
</feature>
<feature type="transmembrane region" description="Helical" evidence="8">
    <location>
        <begin position="297"/>
        <end position="319"/>
    </location>
</feature>
<sequence length="352" mass="36986">MNNKRFSADSNIPVRLYKGSISFLTTKQQLIILTALLLAVLLAIIISTGIGTNLISPWNVIKAIFGQGSSLDVITVQKLRLPRIISGAFVGACLAASGAIMQGLIRNPLASPDIMGVTGGASVVAVAIITLIPTASVFWIPPAAFVGAAVTTALIYLLSWKNGVKPLMLVLIGVGISSATSAVSMMLLVTGPTEVAQKAFDWLLGSVYGSSWKHVMMIVPWFIVLFIASFIFTRRINMLQLGDDVAASAGSHVEKDRVMLIIIAVALAGASISIGGAIGFVALLAPHMARKLIGGSFGSLLPASACCGAFIVVAADLCARTWFAPLDVPVGVFTSAIGAPFFIYLLWRSREE</sequence>
<feature type="transmembrane region" description="Helical" evidence="8">
    <location>
        <begin position="84"/>
        <end position="105"/>
    </location>
</feature>
<feature type="transmembrane region" description="Helical" evidence="8">
    <location>
        <begin position="138"/>
        <end position="160"/>
    </location>
</feature>
<evidence type="ECO:0000256" key="3">
    <source>
        <dbReference type="ARBA" id="ARBA00022448"/>
    </source>
</evidence>
<keyword evidence="7 8" id="KW-0472">Membrane</keyword>
<feature type="transmembrane region" description="Helical" evidence="8">
    <location>
        <begin position="326"/>
        <end position="347"/>
    </location>
</feature>
<protein>
    <submittedName>
        <fullName evidence="9">Iron complex transport system permease protein</fullName>
    </submittedName>
</protein>
<keyword evidence="6 8" id="KW-1133">Transmembrane helix</keyword>
<feature type="transmembrane region" description="Helical" evidence="8">
    <location>
        <begin position="211"/>
        <end position="232"/>
    </location>
</feature>
<evidence type="ECO:0000313" key="10">
    <source>
        <dbReference type="Proteomes" id="UP001519273"/>
    </source>
</evidence>